<dbReference type="InterPro" id="IPR036525">
    <property type="entry name" value="Tubulin/FtsZ_GTPase_sf"/>
</dbReference>
<protein>
    <submittedName>
        <fullName evidence="1">Tubulin beta chain</fullName>
    </submittedName>
</protein>
<keyword evidence="2" id="KW-1185">Reference proteome</keyword>
<gene>
    <name evidence="1" type="ORF">Adt_35341</name>
</gene>
<evidence type="ECO:0000313" key="2">
    <source>
        <dbReference type="Proteomes" id="UP001604336"/>
    </source>
</evidence>
<comment type="caution">
    <text evidence="1">The sequence shown here is derived from an EMBL/GenBank/DDBJ whole genome shotgun (WGS) entry which is preliminary data.</text>
</comment>
<evidence type="ECO:0000313" key="1">
    <source>
        <dbReference type="EMBL" id="KAL2474605.1"/>
    </source>
</evidence>
<dbReference type="Gene3D" id="3.40.50.1440">
    <property type="entry name" value="Tubulin/FtsZ, GTPase domain"/>
    <property type="match status" value="1"/>
</dbReference>
<accession>A0ABD1QEH7</accession>
<name>A0ABD1QEH7_9LAMI</name>
<reference evidence="2" key="1">
    <citation type="submission" date="2024-07" db="EMBL/GenBank/DDBJ databases">
        <title>Two chromosome-level genome assemblies of Korean endemic species Abeliophyllum distichum and Forsythia ovata (Oleaceae).</title>
        <authorList>
            <person name="Jang H."/>
        </authorList>
    </citation>
    <scope>NUCLEOTIDE SEQUENCE [LARGE SCALE GENOMIC DNA]</scope>
</reference>
<dbReference type="AlphaFoldDB" id="A0ABD1QEH7"/>
<sequence length="138" mass="15955">MPLSSKTVLLRSLQFVGGKHSFRNGELVDIQDKGRIPGLNDADILCSHLLRCLTLVEPYNSTLQLVENADECMILDNEALDDFCFNTLMLITPSSWSPEWEKAEPRKVLLKYHVQELHEDFRFLVFFLASFLILFHKK</sequence>
<dbReference type="SUPFAM" id="SSF52490">
    <property type="entry name" value="Tubulin nucleotide-binding domain-like"/>
    <property type="match status" value="1"/>
</dbReference>
<dbReference type="Proteomes" id="UP001604336">
    <property type="component" value="Unassembled WGS sequence"/>
</dbReference>
<proteinExistence type="predicted"/>
<organism evidence="1 2">
    <name type="scientific">Abeliophyllum distichum</name>
    <dbReference type="NCBI Taxonomy" id="126358"/>
    <lineage>
        <taxon>Eukaryota</taxon>
        <taxon>Viridiplantae</taxon>
        <taxon>Streptophyta</taxon>
        <taxon>Embryophyta</taxon>
        <taxon>Tracheophyta</taxon>
        <taxon>Spermatophyta</taxon>
        <taxon>Magnoliopsida</taxon>
        <taxon>eudicotyledons</taxon>
        <taxon>Gunneridae</taxon>
        <taxon>Pentapetalae</taxon>
        <taxon>asterids</taxon>
        <taxon>lamiids</taxon>
        <taxon>Lamiales</taxon>
        <taxon>Oleaceae</taxon>
        <taxon>Forsythieae</taxon>
        <taxon>Abeliophyllum</taxon>
    </lineage>
</organism>
<dbReference type="EMBL" id="JBFOLK010000011">
    <property type="protein sequence ID" value="KAL2474605.1"/>
    <property type="molecule type" value="Genomic_DNA"/>
</dbReference>